<reference evidence="4 5" key="1">
    <citation type="submission" date="2019-08" db="EMBL/GenBank/DDBJ databases">
        <title>In-depth cultivation of the pig gut microbiome towards novel bacterial diversity and tailored functional studies.</title>
        <authorList>
            <person name="Wylensek D."/>
            <person name="Hitch T.C.A."/>
            <person name="Clavel T."/>
        </authorList>
    </citation>
    <scope>NUCLEOTIDE SEQUENCE [LARGE SCALE GENOMIC DNA]</scope>
    <source>
        <strain evidence="4 5">BSM-380-WT-5A</strain>
    </source>
</reference>
<accession>A0A7X2TMS7</accession>
<keyword evidence="5" id="KW-1185">Reference proteome</keyword>
<dbReference type="AlphaFoldDB" id="A0A7X2TMS7"/>
<sequence length="558" mass="64742">MAIIKHIKNHNANYSDALEYLMYQHDEKSNKAIVDEYGRKLLREEFYMDGLNCNPDTFDIECMETNAHFKKNRRKEELKSHHYIISFDPADATECGLTGEKAQALCLEYARKNFSGYQALVVTHTDGHNGSGNIHTHIVINSVRKYAVDRQDYMDKPHEQEAGYKHRSTNKLLDHLKQEVMDMCNREGLHQVDLLSPAPAKITKEEYWAKAHGQDELDKVNEKIRAAGLKPASTVFQTQKQFLRDAIDECSQLSGSFDEFQSLLLDRYNISVIEKRGSYRYLHPDRDRRISAESLGANYGKAYLEQQFQNHSSDKVRPHESTHRDENVANLDYHTDPFVIFYMKSELRLVTDLQTNVKAMQNQAYARKVKIGNLQQMANTLIYIQDHGYDTREDLKKQASDIQVKMEEAQDQLSKLSSKMKTLNTQIHYTGQYFASKSVYAEFLKSRNKKEFRQGHSSEIRSYEEARDWLKTFYPDGKMLSMKTLKSQKAELQESIDAQKSVVKQFRNYHKELEIAGANVDAILGMKEPLVHHSYKQPAQTEKSKNNTQHKKKEDKTL</sequence>
<gene>
    <name evidence="4" type="ORF">FYJ57_13175</name>
</gene>
<dbReference type="EMBL" id="VUMS01000033">
    <property type="protein sequence ID" value="MST67642.1"/>
    <property type="molecule type" value="Genomic_DNA"/>
</dbReference>
<feature type="region of interest" description="Disordered" evidence="2">
    <location>
        <begin position="534"/>
        <end position="558"/>
    </location>
</feature>
<evidence type="ECO:0000256" key="2">
    <source>
        <dbReference type="SAM" id="MobiDB-lite"/>
    </source>
</evidence>
<name>A0A7X2TMS7_9FIRM</name>
<evidence type="ECO:0000313" key="4">
    <source>
        <dbReference type="EMBL" id="MST67642.1"/>
    </source>
</evidence>
<evidence type="ECO:0000259" key="3">
    <source>
        <dbReference type="Pfam" id="PF03432"/>
    </source>
</evidence>
<comment type="caution">
    <text evidence="4">The sequence shown here is derived from an EMBL/GenBank/DDBJ whole genome shotgun (WGS) entry which is preliminary data.</text>
</comment>
<dbReference type="Pfam" id="PF03432">
    <property type="entry name" value="Relaxase"/>
    <property type="match status" value="1"/>
</dbReference>
<proteinExistence type="predicted"/>
<organism evidence="4 5">
    <name type="scientific">Oliverpabstia intestinalis</name>
    <dbReference type="NCBI Taxonomy" id="2606633"/>
    <lineage>
        <taxon>Bacteria</taxon>
        <taxon>Bacillati</taxon>
        <taxon>Bacillota</taxon>
        <taxon>Clostridia</taxon>
        <taxon>Lachnospirales</taxon>
        <taxon>Lachnospiraceae</taxon>
        <taxon>Oliverpabstia</taxon>
    </lineage>
</organism>
<dbReference type="InterPro" id="IPR005094">
    <property type="entry name" value="Endonuclease_MobA/VirD2"/>
</dbReference>
<dbReference type="Proteomes" id="UP000440513">
    <property type="component" value="Unassembled WGS sequence"/>
</dbReference>
<evidence type="ECO:0000313" key="5">
    <source>
        <dbReference type="Proteomes" id="UP000440513"/>
    </source>
</evidence>
<dbReference type="RefSeq" id="WP_154433004.1">
    <property type="nucleotide sequence ID" value="NZ_VUMS01000033.1"/>
</dbReference>
<evidence type="ECO:0000256" key="1">
    <source>
        <dbReference type="SAM" id="Coils"/>
    </source>
</evidence>
<keyword evidence="1" id="KW-0175">Coiled coil</keyword>
<feature type="coiled-coil region" evidence="1">
    <location>
        <begin position="392"/>
        <end position="426"/>
    </location>
</feature>
<feature type="domain" description="MobA/VirD2-like nuclease" evidence="3">
    <location>
        <begin position="44"/>
        <end position="146"/>
    </location>
</feature>
<protein>
    <submittedName>
        <fullName evidence="4">Relaxase/mobilization nuclease domain-containing protein</fullName>
    </submittedName>
</protein>